<accession>A0A0V8GKW3</accession>
<comment type="caution">
    <text evidence="5">The sequence shown here is derived from an EMBL/GenBank/DDBJ whole genome shotgun (WGS) entry which is preliminary data.</text>
</comment>
<keyword evidence="4" id="KW-0720">Serine protease</keyword>
<keyword evidence="2" id="KW-0645">Protease</keyword>
<dbReference type="AlphaFoldDB" id="A0A0V8GKW3"/>
<proteinExistence type="inferred from homology"/>
<dbReference type="SUPFAM" id="SSF52317">
    <property type="entry name" value="Class I glutamine amidotransferase-like"/>
    <property type="match status" value="1"/>
</dbReference>
<evidence type="ECO:0000313" key="7">
    <source>
        <dbReference type="Proteomes" id="UP000053797"/>
    </source>
</evidence>
<dbReference type="GO" id="GO:0008236">
    <property type="term" value="F:serine-type peptidase activity"/>
    <property type="evidence" value="ECO:0007669"/>
    <property type="project" value="UniProtKB-KW"/>
</dbReference>
<evidence type="ECO:0000313" key="5">
    <source>
        <dbReference type="EMBL" id="KSU50926.1"/>
    </source>
</evidence>
<evidence type="ECO:0000256" key="1">
    <source>
        <dbReference type="ARBA" id="ARBA00006534"/>
    </source>
</evidence>
<dbReference type="Proteomes" id="UP000072605">
    <property type="component" value="Unassembled WGS sequence"/>
</dbReference>
<dbReference type="InterPro" id="IPR029062">
    <property type="entry name" value="Class_I_gatase-like"/>
</dbReference>
<name>A0A0V8GKW3_9BACL</name>
<dbReference type="InterPro" id="IPR005320">
    <property type="entry name" value="Peptidase_S51"/>
</dbReference>
<evidence type="ECO:0000313" key="8">
    <source>
        <dbReference type="Proteomes" id="UP000072605"/>
    </source>
</evidence>
<comment type="similarity">
    <text evidence="1">Belongs to the peptidase S51 family.</text>
</comment>
<dbReference type="EMBL" id="LNQL01000001">
    <property type="protein sequence ID" value="KSU50926.1"/>
    <property type="molecule type" value="Genomic_DNA"/>
</dbReference>
<dbReference type="PANTHER" id="PTHR20842:SF0">
    <property type="entry name" value="ALPHA-ASPARTYL DIPEPTIDASE"/>
    <property type="match status" value="1"/>
</dbReference>
<sequence>MDYLLTSGGIQNPSIHKALREMLRKPIKECHAIAITTASYALARGTDLAVNFIQGKDEAPMVDLRWKSVGLLELSAVSVIDPAIWHPAVEQADVILVNGGDPLFLHHWFVESGFDRLLPNLTGVYVGMSAGSMVLTPRIGTDFVGWKKTPEQSDATLGLVDFSIFPHLDHPQLPDNHLQAAESWAETLTNPAYAIDDATAIRVIGADVDVISEGKWLKWR</sequence>
<dbReference type="PANTHER" id="PTHR20842">
    <property type="entry name" value="PROTEASE S51 ALPHA-ASPARTYL DIPEPTIDASE"/>
    <property type="match status" value="1"/>
</dbReference>
<dbReference type="EMBL" id="LDQV01000012">
    <property type="protein sequence ID" value="KTR27827.1"/>
    <property type="molecule type" value="Genomic_DNA"/>
</dbReference>
<evidence type="ECO:0000256" key="3">
    <source>
        <dbReference type="ARBA" id="ARBA00022801"/>
    </source>
</evidence>
<reference evidence="6 8" key="2">
    <citation type="journal article" date="2016" name="Front. Microbiol.">
        <title>Genomic Resource of Rice Seed Associated Bacteria.</title>
        <authorList>
            <person name="Midha S."/>
            <person name="Bansal K."/>
            <person name="Sharma S."/>
            <person name="Kumar N."/>
            <person name="Patil P.P."/>
            <person name="Chaudhry V."/>
            <person name="Patil P.B."/>
        </authorList>
    </citation>
    <scope>NUCLEOTIDE SEQUENCE [LARGE SCALE GENOMIC DNA]</scope>
    <source>
        <strain evidence="6 8">RSA11</strain>
    </source>
</reference>
<keyword evidence="3" id="KW-0378">Hydrolase</keyword>
<dbReference type="Proteomes" id="UP000053797">
    <property type="component" value="Unassembled WGS sequence"/>
</dbReference>
<evidence type="ECO:0000313" key="6">
    <source>
        <dbReference type="EMBL" id="KTR27827.1"/>
    </source>
</evidence>
<dbReference type="Pfam" id="PF03575">
    <property type="entry name" value="Peptidase_S51"/>
    <property type="match status" value="1"/>
</dbReference>
<dbReference type="GO" id="GO:0006508">
    <property type="term" value="P:proteolysis"/>
    <property type="evidence" value="ECO:0007669"/>
    <property type="project" value="UniProtKB-KW"/>
</dbReference>
<gene>
    <name evidence="5" type="ORF">AS033_05975</name>
    <name evidence="6" type="ORF">RSA11_03945</name>
</gene>
<organism evidence="5 7">
    <name type="scientific">Exiguobacterium indicum</name>
    <dbReference type="NCBI Taxonomy" id="296995"/>
    <lineage>
        <taxon>Bacteria</taxon>
        <taxon>Bacillati</taxon>
        <taxon>Bacillota</taxon>
        <taxon>Bacilli</taxon>
        <taxon>Bacillales</taxon>
        <taxon>Bacillales Family XII. Incertae Sedis</taxon>
        <taxon>Exiguobacterium</taxon>
    </lineage>
</organism>
<evidence type="ECO:0000256" key="2">
    <source>
        <dbReference type="ARBA" id="ARBA00022670"/>
    </source>
</evidence>
<protein>
    <submittedName>
        <fullName evidence="5">Peptidase S51</fullName>
    </submittedName>
</protein>
<evidence type="ECO:0000256" key="4">
    <source>
        <dbReference type="ARBA" id="ARBA00022825"/>
    </source>
</evidence>
<dbReference type="RefSeq" id="WP_058264954.1">
    <property type="nucleotide sequence ID" value="NZ_FMYN01000001.1"/>
</dbReference>
<dbReference type="Gene3D" id="3.40.50.880">
    <property type="match status" value="1"/>
</dbReference>
<dbReference type="OrthoDB" id="3373764at2"/>
<reference evidence="5 7" key="1">
    <citation type="journal article" date="2015" name="Int. J. Syst. Evol. Microbiol.">
        <title>Exiguobacterium enclense sp. nov., isolated from sediment.</title>
        <authorList>
            <person name="Dastager S.G."/>
            <person name="Mawlankar R."/>
            <person name="Sonalkar V.V."/>
            <person name="Thorat M.N."/>
            <person name="Mual P."/>
            <person name="Verma A."/>
            <person name="Krishnamurthi S."/>
            <person name="Tang S.K."/>
            <person name="Li W.J."/>
        </authorList>
    </citation>
    <scope>NUCLEOTIDE SEQUENCE [LARGE SCALE GENOMIC DNA]</scope>
    <source>
        <strain evidence="5 7">NIO-1109</strain>
    </source>
</reference>